<evidence type="ECO:0000256" key="6">
    <source>
        <dbReference type="ARBA" id="ARBA00023098"/>
    </source>
</evidence>
<keyword evidence="8 10" id="KW-0594">Phospholipid biosynthesis</keyword>
<dbReference type="AlphaFoldDB" id="A0A1Q9JEW0"/>
<keyword evidence="9 10" id="KW-1208">Phospholipid metabolism</keyword>
<dbReference type="NCBIfam" id="TIGR00023">
    <property type="entry name" value="glycerol-3-phosphate 1-O-acyltransferase PlsY"/>
    <property type="match status" value="1"/>
</dbReference>
<dbReference type="UniPathway" id="UPA00085"/>
<dbReference type="EC" id="2.3.1.275" evidence="10"/>
<keyword evidence="3 10" id="KW-0808">Transferase</keyword>
<reference evidence="11 12" key="1">
    <citation type="journal article" date="2016" name="Appl. Environ. Microbiol.">
        <title>Function and Phylogeny of Bacterial Butyryl Coenzyme A:Acetate Transferases and Their Diversity in the Proximal Colon of Swine.</title>
        <authorList>
            <person name="Trachsel J."/>
            <person name="Bayles D.O."/>
            <person name="Looft T."/>
            <person name="Levine U.Y."/>
            <person name="Allen H.K."/>
        </authorList>
    </citation>
    <scope>NUCLEOTIDE SEQUENCE [LARGE SCALE GENOMIC DNA]</scope>
    <source>
        <strain evidence="11 12">68-3-10</strain>
    </source>
</reference>
<comment type="similarity">
    <text evidence="10">Belongs to the PlsY family.</text>
</comment>
<evidence type="ECO:0000256" key="2">
    <source>
        <dbReference type="ARBA" id="ARBA00022516"/>
    </source>
</evidence>
<dbReference type="InterPro" id="IPR003811">
    <property type="entry name" value="G3P_acylTferase_PlsY"/>
</dbReference>
<dbReference type="STRING" id="1261640.BHK98_00215"/>
<comment type="pathway">
    <text evidence="10">Lipid metabolism; phospholipid metabolism.</text>
</comment>
<dbReference type="GO" id="GO:0043772">
    <property type="term" value="F:acyl-phosphate glycerol-3-phosphate acyltransferase activity"/>
    <property type="evidence" value="ECO:0007669"/>
    <property type="project" value="UniProtKB-UniRule"/>
</dbReference>
<keyword evidence="4 10" id="KW-0812">Transmembrane</keyword>
<keyword evidence="5 10" id="KW-1133">Transmembrane helix</keyword>
<gene>
    <name evidence="10" type="primary">plsY</name>
    <name evidence="11" type="ORF">BHK98_00215</name>
</gene>
<feature type="transmembrane region" description="Helical" evidence="10">
    <location>
        <begin position="106"/>
        <end position="135"/>
    </location>
</feature>
<dbReference type="GO" id="GO:0008654">
    <property type="term" value="P:phospholipid biosynthetic process"/>
    <property type="evidence" value="ECO:0007669"/>
    <property type="project" value="UniProtKB-UniRule"/>
</dbReference>
<evidence type="ECO:0000256" key="9">
    <source>
        <dbReference type="ARBA" id="ARBA00023264"/>
    </source>
</evidence>
<comment type="catalytic activity">
    <reaction evidence="10">
        <text>an acyl phosphate + sn-glycerol 3-phosphate = a 1-acyl-sn-glycero-3-phosphate + phosphate</text>
        <dbReference type="Rhea" id="RHEA:34075"/>
        <dbReference type="ChEBI" id="CHEBI:43474"/>
        <dbReference type="ChEBI" id="CHEBI:57597"/>
        <dbReference type="ChEBI" id="CHEBI:57970"/>
        <dbReference type="ChEBI" id="CHEBI:59918"/>
        <dbReference type="EC" id="2.3.1.275"/>
    </reaction>
</comment>
<evidence type="ECO:0000256" key="10">
    <source>
        <dbReference type="HAMAP-Rule" id="MF_01043"/>
    </source>
</evidence>
<sequence length="203" mass="21903">MADYRFVLAVTIAYFLGNISPSTIQARMRGIDIKKEGSGNAGTTNTLRVLGARAALITLVVDIGKGVVAVALGYWIATPAAAMWCALAAFLGHVFPVLLKFKGGKGVAVAFGVLLGLNWKLALAELGIVLLAVILTRRVSFGSIFAAVAFPFLCWYMEPDFIYIGCVMAALVLIMHRSNIIRLIHGEEDKVNISWFKKKGGEE</sequence>
<comment type="function">
    <text evidence="10">Catalyzes the transfer of an acyl group from acyl-phosphate (acyl-PO(4)) to glycerol-3-phosphate (G3P) to form lysophosphatidic acid (LPA). This enzyme utilizes acyl-phosphate as fatty acyl donor, but not acyl-CoA or acyl-ACP.</text>
</comment>
<accession>A0A1Q9JEW0</accession>
<keyword evidence="1 10" id="KW-1003">Cell membrane</keyword>
<organism evidence="11 12">
    <name type="scientific">Hornefia porci</name>
    <dbReference type="NCBI Taxonomy" id="2652292"/>
    <lineage>
        <taxon>Bacteria</taxon>
        <taxon>Bacillati</taxon>
        <taxon>Bacillota</taxon>
        <taxon>Clostridia</taxon>
        <taxon>Peptostreptococcales</taxon>
        <taxon>Anaerovoracaceae</taxon>
        <taxon>Hornefia</taxon>
    </lineage>
</organism>
<keyword evidence="2 10" id="KW-0444">Lipid biosynthesis</keyword>
<protein>
    <recommendedName>
        <fullName evidence="10">Glycerol-3-phosphate acyltransferase</fullName>
    </recommendedName>
    <alternativeName>
        <fullName evidence="10">Acyl-PO4 G3P acyltransferase</fullName>
    </alternativeName>
    <alternativeName>
        <fullName evidence="10">Acyl-phosphate--glycerol-3-phosphate acyltransferase</fullName>
    </alternativeName>
    <alternativeName>
        <fullName evidence="10">G3P acyltransferase</fullName>
        <shortName evidence="10">GPAT</shortName>
        <ecNumber evidence="10">2.3.1.275</ecNumber>
    </alternativeName>
    <alternativeName>
        <fullName evidence="10">Lysophosphatidic acid synthase</fullName>
        <shortName evidence="10">LPA synthase</shortName>
    </alternativeName>
</protein>
<feature type="transmembrane region" description="Helical" evidence="10">
    <location>
        <begin position="54"/>
        <end position="75"/>
    </location>
</feature>
<dbReference type="Proteomes" id="UP000187404">
    <property type="component" value="Unassembled WGS sequence"/>
</dbReference>
<evidence type="ECO:0000256" key="7">
    <source>
        <dbReference type="ARBA" id="ARBA00023136"/>
    </source>
</evidence>
<dbReference type="RefSeq" id="WP_075711671.1">
    <property type="nucleotide sequence ID" value="NZ_MJIE01000001.1"/>
</dbReference>
<feature type="transmembrane region" description="Helical" evidence="10">
    <location>
        <begin position="141"/>
        <end position="174"/>
    </location>
</feature>
<feature type="transmembrane region" description="Helical" evidence="10">
    <location>
        <begin position="6"/>
        <end position="24"/>
    </location>
</feature>
<keyword evidence="7 10" id="KW-0472">Membrane</keyword>
<comment type="subcellular location">
    <subcellularLocation>
        <location evidence="10">Cell membrane</location>
        <topology evidence="10">Multi-pass membrane protein</topology>
    </subcellularLocation>
</comment>
<comment type="caution">
    <text evidence="11">The sequence shown here is derived from an EMBL/GenBank/DDBJ whole genome shotgun (WGS) entry which is preliminary data.</text>
</comment>
<evidence type="ECO:0000256" key="8">
    <source>
        <dbReference type="ARBA" id="ARBA00023209"/>
    </source>
</evidence>
<keyword evidence="6 10" id="KW-0443">Lipid metabolism</keyword>
<comment type="subunit">
    <text evidence="10">Probably interacts with PlsX.</text>
</comment>
<dbReference type="OrthoDB" id="9777124at2"/>
<keyword evidence="12" id="KW-1185">Reference proteome</keyword>
<feature type="transmembrane region" description="Helical" evidence="10">
    <location>
        <begin position="81"/>
        <end position="99"/>
    </location>
</feature>
<proteinExistence type="inferred from homology"/>
<dbReference type="PANTHER" id="PTHR30309">
    <property type="entry name" value="INNER MEMBRANE PROTEIN YGIH"/>
    <property type="match status" value="1"/>
</dbReference>
<dbReference type="Pfam" id="PF02660">
    <property type="entry name" value="G3P_acyltransf"/>
    <property type="match status" value="1"/>
</dbReference>
<dbReference type="SMART" id="SM01207">
    <property type="entry name" value="G3P_acyltransf"/>
    <property type="match status" value="1"/>
</dbReference>
<name>A0A1Q9JEW0_9FIRM</name>
<evidence type="ECO:0000256" key="4">
    <source>
        <dbReference type="ARBA" id="ARBA00022692"/>
    </source>
</evidence>
<evidence type="ECO:0000256" key="5">
    <source>
        <dbReference type="ARBA" id="ARBA00022989"/>
    </source>
</evidence>
<dbReference type="GO" id="GO:0005886">
    <property type="term" value="C:plasma membrane"/>
    <property type="evidence" value="ECO:0007669"/>
    <property type="project" value="UniProtKB-SubCell"/>
</dbReference>
<evidence type="ECO:0000313" key="12">
    <source>
        <dbReference type="Proteomes" id="UP000187404"/>
    </source>
</evidence>
<evidence type="ECO:0000256" key="1">
    <source>
        <dbReference type="ARBA" id="ARBA00022475"/>
    </source>
</evidence>
<dbReference type="HAMAP" id="MF_01043">
    <property type="entry name" value="PlsY"/>
    <property type="match status" value="1"/>
</dbReference>
<evidence type="ECO:0000256" key="3">
    <source>
        <dbReference type="ARBA" id="ARBA00022679"/>
    </source>
</evidence>
<dbReference type="PANTHER" id="PTHR30309:SF0">
    <property type="entry name" value="GLYCEROL-3-PHOSPHATE ACYLTRANSFERASE-RELATED"/>
    <property type="match status" value="1"/>
</dbReference>
<keyword evidence="11" id="KW-0012">Acyltransferase</keyword>
<dbReference type="EMBL" id="MJIE01000001">
    <property type="protein sequence ID" value="OLR54651.1"/>
    <property type="molecule type" value="Genomic_DNA"/>
</dbReference>
<evidence type="ECO:0000313" key="11">
    <source>
        <dbReference type="EMBL" id="OLR54651.1"/>
    </source>
</evidence>